<protein>
    <submittedName>
        <fullName evidence="1">Uncharacterized protein</fullName>
    </submittedName>
</protein>
<dbReference type="AlphaFoldDB" id="A0A0J0XU42"/>
<proteinExistence type="predicted"/>
<organism evidence="1 2">
    <name type="scientific">Cutaneotrichosporon oleaginosum</name>
    <dbReference type="NCBI Taxonomy" id="879819"/>
    <lineage>
        <taxon>Eukaryota</taxon>
        <taxon>Fungi</taxon>
        <taxon>Dikarya</taxon>
        <taxon>Basidiomycota</taxon>
        <taxon>Agaricomycotina</taxon>
        <taxon>Tremellomycetes</taxon>
        <taxon>Trichosporonales</taxon>
        <taxon>Trichosporonaceae</taxon>
        <taxon>Cutaneotrichosporon</taxon>
    </lineage>
</organism>
<sequence length="55" mass="6082">MNDLSRLGGVDPCSLHLIMSFLAHTGCPELRTSADRRRRSGPSKSRLVAAFPLRM</sequence>
<gene>
    <name evidence="1" type="ORF">CC85DRAFT_283549</name>
</gene>
<accession>A0A0J0XU42</accession>
<keyword evidence="2" id="KW-1185">Reference proteome</keyword>
<reference evidence="1 2" key="1">
    <citation type="submission" date="2015-03" db="EMBL/GenBank/DDBJ databases">
        <title>Genomics and transcriptomics of the oil-accumulating basidiomycete yeast T. oleaginosus allow insights into substrate utilization and the diverse evolutionary trajectories of mating systems in fungi.</title>
        <authorList>
            <consortium name="DOE Joint Genome Institute"/>
            <person name="Kourist R."/>
            <person name="Kracht O."/>
            <person name="Bracharz F."/>
            <person name="Lipzen A."/>
            <person name="Nolan M."/>
            <person name="Ohm R."/>
            <person name="Grigoriev I."/>
            <person name="Sun S."/>
            <person name="Heitman J."/>
            <person name="Bruck T."/>
            <person name="Nowrousian M."/>
        </authorList>
    </citation>
    <scope>NUCLEOTIDE SEQUENCE [LARGE SCALE GENOMIC DNA]</scope>
    <source>
        <strain evidence="1 2">IBC0246</strain>
    </source>
</reference>
<name>A0A0J0XU42_9TREE</name>
<evidence type="ECO:0000313" key="2">
    <source>
        <dbReference type="Proteomes" id="UP000053611"/>
    </source>
</evidence>
<dbReference type="Proteomes" id="UP000053611">
    <property type="component" value="Unassembled WGS sequence"/>
</dbReference>
<evidence type="ECO:0000313" key="1">
    <source>
        <dbReference type="EMBL" id="KLT44616.1"/>
    </source>
</evidence>
<dbReference type="GeneID" id="28982994"/>
<dbReference type="RefSeq" id="XP_018281107.1">
    <property type="nucleotide sequence ID" value="XM_018422391.1"/>
</dbReference>
<dbReference type="EMBL" id="KQ087186">
    <property type="protein sequence ID" value="KLT44616.1"/>
    <property type="molecule type" value="Genomic_DNA"/>
</dbReference>